<dbReference type="InterPro" id="IPR050312">
    <property type="entry name" value="IolE/XylAMocC-like"/>
</dbReference>
<protein>
    <recommendedName>
        <fullName evidence="1">Xylose isomerase-like TIM barrel domain-containing protein</fullName>
    </recommendedName>
</protein>
<evidence type="ECO:0000313" key="3">
    <source>
        <dbReference type="Proteomes" id="UP000244817"/>
    </source>
</evidence>
<dbReference type="PANTHER" id="PTHR12110:SF48">
    <property type="entry name" value="BLL3656 PROTEIN"/>
    <property type="match status" value="1"/>
</dbReference>
<name>A0A2T7FU80_9RHOB</name>
<dbReference type="PANTHER" id="PTHR12110">
    <property type="entry name" value="HYDROXYPYRUVATE ISOMERASE"/>
    <property type="match status" value="1"/>
</dbReference>
<sequence>MGRGYHVRGRRHGGRRIVRDFLKGRRMMRRPETPNLICASHTISGTMPGKPARHPFAERVQAVAEAGFDGLTIHFRDHQHLLAGAADPGALRDCVAAAGLTVSEVEFLSDWHRDPLGGSVRQAIKTAHLFGARRINVGADLAGLNIPLSDLVEPFRRLTGAIGEAGLTTALEVIAWGTVGSVPRAVDLLGEARGPAGLLLDNWHLAALGGGPSDLPDPSLVAGLQISDALRMSDHPARTAMDATLQRLFPGEGQLDIPAFLGALWSAALRCGVTVEVISADAAEAPVRHCAMRAADTARQVLAQATPSSGKAASHV</sequence>
<dbReference type="EMBL" id="QCYG01000008">
    <property type="protein sequence ID" value="PVA05727.1"/>
    <property type="molecule type" value="Genomic_DNA"/>
</dbReference>
<reference evidence="2 3" key="1">
    <citation type="submission" date="2018-04" db="EMBL/GenBank/DDBJ databases">
        <title>Pelagivirga bohaiensis gen. nov., sp. nov., a bacterium isolated from the Bohai Sea.</title>
        <authorList>
            <person name="Ji X."/>
        </authorList>
    </citation>
    <scope>NUCLEOTIDE SEQUENCE [LARGE SCALE GENOMIC DNA]</scope>
    <source>
        <strain evidence="2 3">BH-SD16</strain>
    </source>
</reference>
<feature type="domain" description="Xylose isomerase-like TIM barrel" evidence="1">
    <location>
        <begin position="60"/>
        <end position="283"/>
    </location>
</feature>
<evidence type="ECO:0000259" key="1">
    <source>
        <dbReference type="Pfam" id="PF01261"/>
    </source>
</evidence>
<keyword evidence="3" id="KW-1185">Reference proteome</keyword>
<dbReference type="InterPro" id="IPR036237">
    <property type="entry name" value="Xyl_isomerase-like_sf"/>
</dbReference>
<dbReference type="Pfam" id="PF01261">
    <property type="entry name" value="AP_endonuc_2"/>
    <property type="match status" value="1"/>
</dbReference>
<accession>A0A2T7FU80</accession>
<dbReference type="SUPFAM" id="SSF51658">
    <property type="entry name" value="Xylose isomerase-like"/>
    <property type="match status" value="1"/>
</dbReference>
<gene>
    <name evidence="2" type="ORF">DC363_12930</name>
</gene>
<comment type="caution">
    <text evidence="2">The sequence shown here is derived from an EMBL/GenBank/DDBJ whole genome shotgun (WGS) entry which is preliminary data.</text>
</comment>
<dbReference type="AlphaFoldDB" id="A0A2T7FU80"/>
<dbReference type="Gene3D" id="3.20.20.150">
    <property type="entry name" value="Divalent-metal-dependent TIM barrel enzymes"/>
    <property type="match status" value="1"/>
</dbReference>
<organism evidence="2 3">
    <name type="scientific">Thalassorhabdomicrobium marinisediminis</name>
    <dbReference type="NCBI Taxonomy" id="2170577"/>
    <lineage>
        <taxon>Bacteria</taxon>
        <taxon>Pseudomonadati</taxon>
        <taxon>Pseudomonadota</taxon>
        <taxon>Alphaproteobacteria</taxon>
        <taxon>Rhodobacterales</taxon>
        <taxon>Paracoccaceae</taxon>
        <taxon>Thalassorhabdomicrobium</taxon>
    </lineage>
</organism>
<proteinExistence type="predicted"/>
<dbReference type="Proteomes" id="UP000244817">
    <property type="component" value="Unassembled WGS sequence"/>
</dbReference>
<dbReference type="InterPro" id="IPR013022">
    <property type="entry name" value="Xyl_isomerase-like_TIM-brl"/>
</dbReference>
<evidence type="ECO:0000313" key="2">
    <source>
        <dbReference type="EMBL" id="PVA05727.1"/>
    </source>
</evidence>